<proteinExistence type="predicted"/>
<dbReference type="GeneID" id="71761085"/>
<dbReference type="InterPro" id="IPR051790">
    <property type="entry name" value="Cytochrome_c-biogenesis_DsbD"/>
</dbReference>
<accession>A0AAV3SJJ9</accession>
<reference evidence="2" key="3">
    <citation type="submission" date="2023-12" db="EMBL/GenBank/DDBJ databases">
        <authorList>
            <person name="Sun Q."/>
            <person name="Inoue M."/>
        </authorList>
    </citation>
    <scope>NUCLEOTIDE SEQUENCE</scope>
    <source>
        <strain evidence="2">JCM 12289</strain>
    </source>
</reference>
<dbReference type="EMBL" id="CP095005">
    <property type="protein sequence ID" value="UOO95973.1"/>
    <property type="molecule type" value="Genomic_DNA"/>
</dbReference>
<feature type="transmembrane region" description="Helical" evidence="1">
    <location>
        <begin position="167"/>
        <end position="188"/>
    </location>
</feature>
<feature type="transmembrane region" description="Helical" evidence="1">
    <location>
        <begin position="280"/>
        <end position="302"/>
    </location>
</feature>
<evidence type="ECO:0000313" key="5">
    <source>
        <dbReference type="Proteomes" id="UP001500962"/>
    </source>
</evidence>
<evidence type="ECO:0000313" key="3">
    <source>
        <dbReference type="EMBL" id="UOO95973.1"/>
    </source>
</evidence>
<feature type="transmembrane region" description="Helical" evidence="1">
    <location>
        <begin position="245"/>
        <end position="268"/>
    </location>
</feature>
<reference evidence="3" key="2">
    <citation type="submission" date="2022-04" db="EMBL/GenBank/DDBJ databases">
        <title>Sequencing and genomic assembly of Halococcus dombrowskii.</title>
        <authorList>
            <person name="Lim S.W."/>
            <person name="MacLea K.S."/>
        </authorList>
    </citation>
    <scope>NUCLEOTIDE SEQUENCE</scope>
    <source>
        <strain evidence="3">H4</strain>
    </source>
</reference>
<keyword evidence="1" id="KW-0812">Transmembrane</keyword>
<dbReference type="Proteomes" id="UP001500962">
    <property type="component" value="Unassembled WGS sequence"/>
</dbReference>
<feature type="transmembrane region" description="Helical" evidence="1">
    <location>
        <begin position="12"/>
        <end position="34"/>
    </location>
</feature>
<reference evidence="2" key="1">
    <citation type="journal article" date="2014" name="Int. J. Syst. Evol. Microbiol.">
        <title>Complete genome sequence of Corynebacterium casei LMG S-19264T (=DSM 44701T), isolated from a smear-ripened cheese.</title>
        <authorList>
            <consortium name="US DOE Joint Genome Institute (JGI-PGF)"/>
            <person name="Walter F."/>
            <person name="Albersmeier A."/>
            <person name="Kalinowski J."/>
            <person name="Ruckert C."/>
        </authorList>
    </citation>
    <scope>NUCLEOTIDE SEQUENCE</scope>
    <source>
        <strain evidence="2">JCM 12289</strain>
    </source>
</reference>
<keyword evidence="1" id="KW-0472">Membrane</keyword>
<keyword evidence="1" id="KW-1133">Transmembrane helix</keyword>
<gene>
    <name evidence="2" type="ORF">GCM10008985_28570</name>
    <name evidence="3" type="ORF">MUK72_04515</name>
</gene>
<dbReference type="AlphaFoldDB" id="A0AAV3SJJ9"/>
<dbReference type="PANTHER" id="PTHR31272">
    <property type="entry name" value="CYTOCHROME C-TYPE BIOGENESIS PROTEIN HI_1454-RELATED"/>
    <property type="match status" value="1"/>
</dbReference>
<dbReference type="Proteomes" id="UP000830542">
    <property type="component" value="Chromosome"/>
</dbReference>
<protein>
    <submittedName>
        <fullName evidence="3">Integral membrane transporter</fullName>
    </submittedName>
</protein>
<dbReference type="RefSeq" id="WP_244704323.1">
    <property type="nucleotide sequence ID" value="NZ_BAAADN010000046.1"/>
</dbReference>
<evidence type="ECO:0000313" key="2">
    <source>
        <dbReference type="EMBL" id="GAA0469884.1"/>
    </source>
</evidence>
<feature type="transmembrane region" description="Helical" evidence="1">
    <location>
        <begin position="64"/>
        <end position="88"/>
    </location>
</feature>
<sequence length="315" mass="32669">MVTIDQPSLLTAAYAAGVLMFFAPCSVGLLPAYLTYYFTHDDGPPASANRTTTNGDSGSFVRQLLLANGVLLFLAGAIPLFYMATAGIRLLLPGYEIVVPLAKLGTGSYLPPVAAVFVGTGLSVVATGRRGAVRGLRIGGIATLGIVLLYLLVGGTVLVVGQWVRPYLASLQLLVGPLLVALGVAYYYGISPLRAIELPERGEVSDSEFFTFGLLYGVGSLACNLPVFLGVVLSSFFTGSFLSGLAVFAAFAAGMGTLMVGLSVVASLTEGSLSLGRYAAPVRTVGSAAFVLIGLYVTWYTLRSLGYLPDGALLG</sequence>
<name>A0AAV3SJJ9_HALDO</name>
<dbReference type="KEGG" id="hdo:MUK72_04515"/>
<feature type="transmembrane region" description="Helical" evidence="1">
    <location>
        <begin position="209"/>
        <end position="233"/>
    </location>
</feature>
<evidence type="ECO:0000313" key="4">
    <source>
        <dbReference type="Proteomes" id="UP000830542"/>
    </source>
</evidence>
<evidence type="ECO:0000256" key="1">
    <source>
        <dbReference type="SAM" id="Phobius"/>
    </source>
</evidence>
<dbReference type="PANTHER" id="PTHR31272:SF9">
    <property type="entry name" value="BLL1027 PROTEIN"/>
    <property type="match status" value="1"/>
</dbReference>
<dbReference type="EMBL" id="BAAADN010000046">
    <property type="protein sequence ID" value="GAA0469884.1"/>
    <property type="molecule type" value="Genomic_DNA"/>
</dbReference>
<feature type="transmembrane region" description="Helical" evidence="1">
    <location>
        <begin position="138"/>
        <end position="161"/>
    </location>
</feature>
<organism evidence="2 5">
    <name type="scientific">Halococcus dombrowskii</name>
    <dbReference type="NCBI Taxonomy" id="179637"/>
    <lineage>
        <taxon>Archaea</taxon>
        <taxon>Methanobacteriati</taxon>
        <taxon>Methanobacteriota</taxon>
        <taxon>Stenosarchaea group</taxon>
        <taxon>Halobacteria</taxon>
        <taxon>Halobacteriales</taxon>
        <taxon>Halococcaceae</taxon>
        <taxon>Halococcus</taxon>
    </lineage>
</organism>
<keyword evidence="4" id="KW-1185">Reference proteome</keyword>
<feature type="transmembrane region" description="Helical" evidence="1">
    <location>
        <begin position="108"/>
        <end position="126"/>
    </location>
</feature>